<evidence type="ECO:0000313" key="3">
    <source>
        <dbReference type="Proteomes" id="UP001055115"/>
    </source>
</evidence>
<reference evidence="2 3" key="1">
    <citation type="submission" date="2022-03" db="EMBL/GenBank/DDBJ databases">
        <title>Genome data of Colletotrichum spp.</title>
        <authorList>
            <person name="Utami Y.D."/>
            <person name="Hiruma K."/>
        </authorList>
    </citation>
    <scope>NUCLEOTIDE SEQUENCE [LARGE SCALE GENOMIC DNA]</scope>
    <source>
        <strain evidence="2 3">MAFF 239500</strain>
    </source>
</reference>
<proteinExistence type="predicted"/>
<name>A0AA37LBI8_9PEZI</name>
<organism evidence="2 3">
    <name type="scientific">Colletotrichum spaethianum</name>
    <dbReference type="NCBI Taxonomy" id="700344"/>
    <lineage>
        <taxon>Eukaryota</taxon>
        <taxon>Fungi</taxon>
        <taxon>Dikarya</taxon>
        <taxon>Ascomycota</taxon>
        <taxon>Pezizomycotina</taxon>
        <taxon>Sordariomycetes</taxon>
        <taxon>Hypocreomycetidae</taxon>
        <taxon>Glomerellales</taxon>
        <taxon>Glomerellaceae</taxon>
        <taxon>Colletotrichum</taxon>
        <taxon>Colletotrichum spaethianum species complex</taxon>
    </lineage>
</organism>
<dbReference type="AlphaFoldDB" id="A0AA37LBI8"/>
<accession>A0AA37LBI8</accession>
<evidence type="ECO:0000313" key="2">
    <source>
        <dbReference type="EMBL" id="GKT41322.1"/>
    </source>
</evidence>
<feature type="compositionally biased region" description="Basic residues" evidence="1">
    <location>
        <begin position="15"/>
        <end position="51"/>
    </location>
</feature>
<gene>
    <name evidence="2" type="ORF">ColSpa_01503</name>
</gene>
<dbReference type="RefSeq" id="XP_049123672.1">
    <property type="nucleotide sequence ID" value="XM_049267715.1"/>
</dbReference>
<keyword evidence="3" id="KW-1185">Reference proteome</keyword>
<feature type="compositionally biased region" description="Polar residues" evidence="1">
    <location>
        <begin position="52"/>
        <end position="61"/>
    </location>
</feature>
<protein>
    <submittedName>
        <fullName evidence="2">Uncharacterized protein</fullName>
    </submittedName>
</protein>
<sequence length="70" mass="7526">MSHNETELKAAKQARAAHARTRIAAAKVKRDKLKAAKQARAAHARSAKKTSQHPPSVVSSRLTEDADAKA</sequence>
<dbReference type="EMBL" id="BQXU01000003">
    <property type="protein sequence ID" value="GKT41322.1"/>
    <property type="molecule type" value="Genomic_DNA"/>
</dbReference>
<feature type="compositionally biased region" description="Basic and acidic residues" evidence="1">
    <location>
        <begin position="1"/>
        <end position="10"/>
    </location>
</feature>
<dbReference type="GeneID" id="73322305"/>
<evidence type="ECO:0000256" key="1">
    <source>
        <dbReference type="SAM" id="MobiDB-lite"/>
    </source>
</evidence>
<comment type="caution">
    <text evidence="2">The sequence shown here is derived from an EMBL/GenBank/DDBJ whole genome shotgun (WGS) entry which is preliminary data.</text>
</comment>
<dbReference type="Proteomes" id="UP001055115">
    <property type="component" value="Unassembled WGS sequence"/>
</dbReference>
<feature type="region of interest" description="Disordered" evidence="1">
    <location>
        <begin position="1"/>
        <end position="70"/>
    </location>
</feature>